<accession>A0A9K3CZ86</accession>
<feature type="region of interest" description="Disordered" evidence="1">
    <location>
        <begin position="418"/>
        <end position="437"/>
    </location>
</feature>
<keyword evidence="3" id="KW-1185">Reference proteome</keyword>
<evidence type="ECO:0000256" key="1">
    <source>
        <dbReference type="SAM" id="MobiDB-lite"/>
    </source>
</evidence>
<evidence type="ECO:0000313" key="3">
    <source>
        <dbReference type="Proteomes" id="UP000265618"/>
    </source>
</evidence>
<feature type="region of interest" description="Disordered" evidence="1">
    <location>
        <begin position="370"/>
        <end position="391"/>
    </location>
</feature>
<feature type="compositionally biased region" description="Basic and acidic residues" evidence="1">
    <location>
        <begin position="289"/>
        <end position="301"/>
    </location>
</feature>
<feature type="compositionally biased region" description="Low complexity" evidence="1">
    <location>
        <begin position="41"/>
        <end position="51"/>
    </location>
</feature>
<evidence type="ECO:0000313" key="2">
    <source>
        <dbReference type="EMBL" id="GIQ85712.1"/>
    </source>
</evidence>
<feature type="compositionally biased region" description="Basic and acidic residues" evidence="1">
    <location>
        <begin position="106"/>
        <end position="117"/>
    </location>
</feature>
<feature type="compositionally biased region" description="Basic and acidic residues" evidence="1">
    <location>
        <begin position="323"/>
        <end position="335"/>
    </location>
</feature>
<name>A0A9K3CZ86_9EUKA</name>
<sequence length="561" mass="61945">MDRLNLPSPGFGLDAKTAACLGNMLMNRQAPFQHRGMPTMPTMPGSMPMGTRATRGRRSVTRETRERSVTRGVDGRESVGVETTRPAVPPVPGSVPLGARVSPGAERGRERERERARSSPPPPSVQRERDMPSTPQRHPPAPSPAPYPSSTLKERERETEYRGAEGERESEGPDAGFGDSVRQLGASVLTVTREIGVERERERDSERAVHGERERERSRRRHVDRVHERERGREREGTPPPTSRSHSESRETPSLSVSATVVSPPPRRMPALTATAEPKVSTVFFPARESGRDEHRERESSVSHSRRTPSLSPPRVSLSLSAPRERGRERGRESVSVRSPSATVSVFTAVREQTKAVTMARQWQPTRSVSVSVADSGSSLPPAGTKGPESIKGAASKQGMLSQLAAVSQSLDALAARVGRGAPKPTEREPLVGERQRERDLPRVIVETSLPEIKPDRRDVTVEREAERERERPQGPLTLTAEAQQRYSSALVSERDTLLADWMRRLLSSPNIGRQMAQIPMGWGDVVEQITQQVMSDLVESTLSEMHSICQEGVERDVFGQ</sequence>
<dbReference type="Proteomes" id="UP000265618">
    <property type="component" value="Unassembled WGS sequence"/>
</dbReference>
<comment type="caution">
    <text evidence="2">The sequence shown here is derived from an EMBL/GenBank/DDBJ whole genome shotgun (WGS) entry which is preliminary data.</text>
</comment>
<feature type="compositionally biased region" description="Basic and acidic residues" evidence="1">
    <location>
        <begin position="425"/>
        <end position="437"/>
    </location>
</feature>
<feature type="compositionally biased region" description="Basic and acidic residues" evidence="1">
    <location>
        <begin position="60"/>
        <end position="79"/>
    </location>
</feature>
<feature type="compositionally biased region" description="Basic and acidic residues" evidence="1">
    <location>
        <begin position="195"/>
        <end position="217"/>
    </location>
</feature>
<dbReference type="AlphaFoldDB" id="A0A9K3CZ86"/>
<feature type="region of interest" description="Disordered" evidence="1">
    <location>
        <begin position="41"/>
        <end position="343"/>
    </location>
</feature>
<proteinExistence type="predicted"/>
<gene>
    <name evidence="2" type="ORF">KIPB_007427</name>
</gene>
<evidence type="ECO:0008006" key="4">
    <source>
        <dbReference type="Google" id="ProtNLM"/>
    </source>
</evidence>
<feature type="compositionally biased region" description="Pro residues" evidence="1">
    <location>
        <begin position="137"/>
        <end position="147"/>
    </location>
</feature>
<dbReference type="EMBL" id="BDIP01002091">
    <property type="protein sequence ID" value="GIQ85712.1"/>
    <property type="molecule type" value="Genomic_DNA"/>
</dbReference>
<feature type="compositionally biased region" description="Low complexity" evidence="1">
    <location>
        <begin position="370"/>
        <end position="379"/>
    </location>
</feature>
<feature type="compositionally biased region" description="Low complexity" evidence="1">
    <location>
        <begin position="308"/>
        <end position="322"/>
    </location>
</feature>
<feature type="compositionally biased region" description="Basic and acidic residues" evidence="1">
    <location>
        <begin position="456"/>
        <end position="473"/>
    </location>
</feature>
<feature type="compositionally biased region" description="Basic and acidic residues" evidence="1">
    <location>
        <begin position="152"/>
        <end position="171"/>
    </location>
</feature>
<feature type="compositionally biased region" description="Basic and acidic residues" evidence="1">
    <location>
        <begin position="225"/>
        <end position="237"/>
    </location>
</feature>
<protein>
    <recommendedName>
        <fullName evidence="4">DUF4378 domain-containing protein</fullName>
    </recommendedName>
</protein>
<feature type="compositionally biased region" description="Polar residues" evidence="1">
    <location>
        <begin position="252"/>
        <end position="261"/>
    </location>
</feature>
<feature type="region of interest" description="Disordered" evidence="1">
    <location>
        <begin position="456"/>
        <end position="475"/>
    </location>
</feature>
<reference evidence="2 3" key="1">
    <citation type="journal article" date="2018" name="PLoS ONE">
        <title>The draft genome of Kipferlia bialata reveals reductive genome evolution in fornicate parasites.</title>
        <authorList>
            <person name="Tanifuji G."/>
            <person name="Takabayashi S."/>
            <person name="Kume K."/>
            <person name="Takagi M."/>
            <person name="Nakayama T."/>
            <person name="Kamikawa R."/>
            <person name="Inagaki Y."/>
            <person name="Hashimoto T."/>
        </authorList>
    </citation>
    <scope>NUCLEOTIDE SEQUENCE [LARGE SCALE GENOMIC DNA]</scope>
    <source>
        <strain evidence="2">NY0173</strain>
    </source>
</reference>
<organism evidence="2 3">
    <name type="scientific">Kipferlia bialata</name>
    <dbReference type="NCBI Taxonomy" id="797122"/>
    <lineage>
        <taxon>Eukaryota</taxon>
        <taxon>Metamonada</taxon>
        <taxon>Carpediemonas-like organisms</taxon>
        <taxon>Kipferlia</taxon>
    </lineage>
</organism>